<dbReference type="EMBL" id="JPGN01000023">
    <property type="protein sequence ID" value="KFI20250.1"/>
    <property type="molecule type" value="Genomic_DNA"/>
</dbReference>
<dbReference type="PANTHER" id="PTHR35400">
    <property type="entry name" value="SLR1083 PROTEIN"/>
    <property type="match status" value="1"/>
</dbReference>
<name>A0A0E2Z986_9GAMM</name>
<sequence length="187" mass="21274">MQVHKRHAFTAWEYHQMAAVGILREDDRVELWDGEILEMSPIGSRHAATVDRLTAWLSRELGGRAIVRVQSPIGLSRYSEPQPDLVLLKPRPDFYASAHPGPGDVWLLLEVAESSLEYDRDFKLPRYAEAGIVESWIVDLPGQRLWVYQQPVGRNYQSMREYEPSDSLSPQAFPSASLALREILECG</sequence>
<organism evidence="2 3">
    <name type="scientific">Nitrosococcus oceani C-27</name>
    <dbReference type="NCBI Taxonomy" id="314279"/>
    <lineage>
        <taxon>Bacteria</taxon>
        <taxon>Pseudomonadati</taxon>
        <taxon>Pseudomonadota</taxon>
        <taxon>Gammaproteobacteria</taxon>
        <taxon>Chromatiales</taxon>
        <taxon>Chromatiaceae</taxon>
        <taxon>Nitrosococcus</taxon>
    </lineage>
</organism>
<dbReference type="HOGENOM" id="CLU_076312_2_0_6"/>
<dbReference type="SUPFAM" id="SSF52980">
    <property type="entry name" value="Restriction endonuclease-like"/>
    <property type="match status" value="1"/>
</dbReference>
<feature type="domain" description="Putative restriction endonuclease" evidence="1">
    <location>
        <begin position="13"/>
        <end position="180"/>
    </location>
</feature>
<protein>
    <recommendedName>
        <fullName evidence="1">Putative restriction endonuclease domain-containing protein</fullName>
    </recommendedName>
</protein>
<comment type="caution">
    <text evidence="2">The sequence shown here is derived from an EMBL/GenBank/DDBJ whole genome shotgun (WGS) entry which is preliminary data.</text>
</comment>
<evidence type="ECO:0000313" key="3">
    <source>
        <dbReference type="Proteomes" id="UP000028839"/>
    </source>
</evidence>
<dbReference type="InterPro" id="IPR012296">
    <property type="entry name" value="Nuclease_put_TT1808"/>
</dbReference>
<dbReference type="Gene3D" id="3.90.1570.10">
    <property type="entry name" value="tt1808, chain A"/>
    <property type="match status" value="1"/>
</dbReference>
<gene>
    <name evidence="2" type="ORF">IB75_03835</name>
</gene>
<dbReference type="PANTHER" id="PTHR35400:SF1">
    <property type="entry name" value="SLR1083 PROTEIN"/>
    <property type="match status" value="1"/>
</dbReference>
<accession>A0A0E2Z986</accession>
<dbReference type="CDD" id="cd06260">
    <property type="entry name" value="DUF820-like"/>
    <property type="match status" value="1"/>
</dbReference>
<dbReference type="InterPro" id="IPR008538">
    <property type="entry name" value="Uma2"/>
</dbReference>
<dbReference type="Proteomes" id="UP000028839">
    <property type="component" value="Unassembled WGS sequence"/>
</dbReference>
<reference evidence="2 3" key="1">
    <citation type="submission" date="2014-07" db="EMBL/GenBank/DDBJ databases">
        <title>Comparative analysis of Nitrosococcus oceani genome inventories of strains from Pacific and Atlantic gyres.</title>
        <authorList>
            <person name="Lim C.K."/>
            <person name="Wang L."/>
            <person name="Sayavedra-Soto L.A."/>
            <person name="Klotz M.G."/>
        </authorList>
    </citation>
    <scope>NUCLEOTIDE SEQUENCE [LARGE SCALE GENOMIC DNA]</scope>
    <source>
        <strain evidence="2 3">C-27</strain>
    </source>
</reference>
<dbReference type="AlphaFoldDB" id="A0A0E2Z986"/>
<dbReference type="OrthoDB" id="196625at2"/>
<evidence type="ECO:0000259" key="1">
    <source>
        <dbReference type="Pfam" id="PF05685"/>
    </source>
</evidence>
<evidence type="ECO:0000313" key="2">
    <source>
        <dbReference type="EMBL" id="KFI20250.1"/>
    </source>
</evidence>
<dbReference type="InterPro" id="IPR011335">
    <property type="entry name" value="Restrct_endonuc-II-like"/>
</dbReference>
<dbReference type="Pfam" id="PF05685">
    <property type="entry name" value="Uma2"/>
    <property type="match status" value="1"/>
</dbReference>
<proteinExistence type="predicted"/>